<evidence type="ECO:0000313" key="3">
    <source>
        <dbReference type="Proteomes" id="UP000468928"/>
    </source>
</evidence>
<evidence type="ECO:0000256" key="1">
    <source>
        <dbReference type="SAM" id="Phobius"/>
    </source>
</evidence>
<feature type="transmembrane region" description="Helical" evidence="1">
    <location>
        <begin position="156"/>
        <end position="181"/>
    </location>
</feature>
<protein>
    <submittedName>
        <fullName evidence="2">Uncharacterized protein</fullName>
    </submittedName>
</protein>
<feature type="transmembrane region" description="Helical" evidence="1">
    <location>
        <begin position="96"/>
        <end position="121"/>
    </location>
</feature>
<evidence type="ECO:0000313" key="2">
    <source>
        <dbReference type="EMBL" id="NEW45641.1"/>
    </source>
</evidence>
<keyword evidence="1" id="KW-0812">Transmembrane</keyword>
<gene>
    <name evidence="2" type="ORF">GV789_14450</name>
</gene>
<sequence length="182" mass="19165">MPIPVALAGLLQLALAGMFVVMLAAYRTAGPRAQRAAEAETARQDADPEVLGEHGVRLEEGRWGFVAGYAIAAVLTVLAALNLAGSEIGRISTWVVQPLVLLGVGYVTTIQVFAIPMIASAFAKLDDPRARSLDVRAVLRAAVAALPSWYRPATVLRWLLATVGSLVVIVALTLPAAGSYYS</sequence>
<feature type="transmembrane region" description="Helical" evidence="1">
    <location>
        <begin position="63"/>
        <end position="84"/>
    </location>
</feature>
<organism evidence="2 3">
    <name type="scientific">Nocardia cyriacigeorgica</name>
    <dbReference type="NCBI Taxonomy" id="135487"/>
    <lineage>
        <taxon>Bacteria</taxon>
        <taxon>Bacillati</taxon>
        <taxon>Actinomycetota</taxon>
        <taxon>Actinomycetes</taxon>
        <taxon>Mycobacteriales</taxon>
        <taxon>Nocardiaceae</taxon>
        <taxon>Nocardia</taxon>
    </lineage>
</organism>
<dbReference type="AlphaFoldDB" id="A0A6P1D7Z3"/>
<dbReference type="RefSeq" id="WP_163829193.1">
    <property type="nucleotide sequence ID" value="NZ_JAAGUZ010000034.1"/>
</dbReference>
<dbReference type="Proteomes" id="UP000468928">
    <property type="component" value="Unassembled WGS sequence"/>
</dbReference>
<accession>A0A6P1D7Z3</accession>
<dbReference type="EMBL" id="JAAGUZ010000034">
    <property type="protein sequence ID" value="NEW45641.1"/>
    <property type="molecule type" value="Genomic_DNA"/>
</dbReference>
<keyword evidence="1" id="KW-1133">Transmembrane helix</keyword>
<proteinExistence type="predicted"/>
<keyword evidence="1" id="KW-0472">Membrane</keyword>
<feature type="transmembrane region" description="Helical" evidence="1">
    <location>
        <begin position="6"/>
        <end position="26"/>
    </location>
</feature>
<reference evidence="2 3" key="1">
    <citation type="submission" date="2020-01" db="EMBL/GenBank/DDBJ databases">
        <title>Genetics and antimicrobial susceptibilities of Nocardia species isolated from the soil; a comparison with species isolated from humans.</title>
        <authorList>
            <person name="Carrasco G."/>
            <person name="Monzon S."/>
            <person name="Sansegundo M."/>
            <person name="Garcia E."/>
            <person name="Garrido N."/>
            <person name="Medina M.J."/>
            <person name="Villalon P."/>
            <person name="Ramirez-Arocha A.C."/>
            <person name="Jimenez P."/>
            <person name="Cuesta I."/>
            <person name="Valdezate S."/>
        </authorList>
    </citation>
    <scope>NUCLEOTIDE SEQUENCE [LARGE SCALE GENOMIC DNA]</scope>
    <source>
        <strain evidence="2 3">CNM20110639</strain>
    </source>
</reference>
<comment type="caution">
    <text evidence="2">The sequence shown here is derived from an EMBL/GenBank/DDBJ whole genome shotgun (WGS) entry which is preliminary data.</text>
</comment>
<name>A0A6P1D7Z3_9NOCA</name>